<evidence type="ECO:0000313" key="2">
    <source>
        <dbReference type="Proteomes" id="UP000219636"/>
    </source>
</evidence>
<evidence type="ECO:0000313" key="1">
    <source>
        <dbReference type="EMBL" id="SOC05825.1"/>
    </source>
</evidence>
<organism evidence="1 2">
    <name type="scientific">Ureibacillus xyleni</name>
    <dbReference type="NCBI Taxonomy" id="614648"/>
    <lineage>
        <taxon>Bacteria</taxon>
        <taxon>Bacillati</taxon>
        <taxon>Bacillota</taxon>
        <taxon>Bacilli</taxon>
        <taxon>Bacillales</taxon>
        <taxon>Caryophanaceae</taxon>
        <taxon>Ureibacillus</taxon>
    </lineage>
</organism>
<dbReference type="RefSeq" id="WP_097073082.1">
    <property type="nucleotide sequence ID" value="NZ_OBMQ01000004.1"/>
</dbReference>
<proteinExistence type="predicted"/>
<accession>A0A285SDB0</accession>
<dbReference type="AlphaFoldDB" id="A0A285SDB0"/>
<gene>
    <name evidence="1" type="ORF">SAMN05880501_104121</name>
</gene>
<reference evidence="2" key="1">
    <citation type="submission" date="2017-08" db="EMBL/GenBank/DDBJ databases">
        <authorList>
            <person name="Varghese N."/>
            <person name="Submissions S."/>
        </authorList>
    </citation>
    <scope>NUCLEOTIDE SEQUENCE [LARGE SCALE GENOMIC DNA]</scope>
    <source>
        <strain evidence="2">JC22</strain>
    </source>
</reference>
<dbReference type="OrthoDB" id="2738827at2"/>
<sequence>MYKRQREGTLMDDKNTLFNMYAMLNSMQGQLNQCKTYLESMMEEKGYDFSTILEDYDVALSQDDKLMS</sequence>
<dbReference type="EMBL" id="OBMQ01000004">
    <property type="protein sequence ID" value="SOC05825.1"/>
    <property type="molecule type" value="Genomic_DNA"/>
</dbReference>
<protein>
    <submittedName>
        <fullName evidence="1">Uncharacterized protein</fullName>
    </submittedName>
</protein>
<dbReference type="Proteomes" id="UP000219636">
    <property type="component" value="Unassembled WGS sequence"/>
</dbReference>
<keyword evidence="2" id="KW-1185">Reference proteome</keyword>
<name>A0A285SDB0_9BACL</name>